<dbReference type="EMBL" id="UINC01033431">
    <property type="protein sequence ID" value="SVB22715.1"/>
    <property type="molecule type" value="Genomic_DNA"/>
</dbReference>
<dbReference type="AlphaFoldDB" id="A0A382C9C7"/>
<evidence type="ECO:0000313" key="1">
    <source>
        <dbReference type="EMBL" id="SVB22715.1"/>
    </source>
</evidence>
<sequence length="24" mass="2760">MSSIFSTHLFAVNREDHLVESQVI</sequence>
<organism evidence="1">
    <name type="scientific">marine metagenome</name>
    <dbReference type="NCBI Taxonomy" id="408172"/>
    <lineage>
        <taxon>unclassified sequences</taxon>
        <taxon>metagenomes</taxon>
        <taxon>ecological metagenomes</taxon>
    </lineage>
</organism>
<feature type="non-terminal residue" evidence="1">
    <location>
        <position position="24"/>
    </location>
</feature>
<gene>
    <name evidence="1" type="ORF">METZ01_LOCUS175569</name>
</gene>
<feature type="non-terminal residue" evidence="1">
    <location>
        <position position="1"/>
    </location>
</feature>
<accession>A0A382C9C7</accession>
<reference evidence="1" key="1">
    <citation type="submission" date="2018-05" db="EMBL/GenBank/DDBJ databases">
        <authorList>
            <person name="Lanie J.A."/>
            <person name="Ng W.-L."/>
            <person name="Kazmierczak K.M."/>
            <person name="Andrzejewski T.M."/>
            <person name="Davidsen T.M."/>
            <person name="Wayne K.J."/>
            <person name="Tettelin H."/>
            <person name="Glass J.I."/>
            <person name="Rusch D."/>
            <person name="Podicherti R."/>
            <person name="Tsui H.-C.T."/>
            <person name="Winkler M.E."/>
        </authorList>
    </citation>
    <scope>NUCLEOTIDE SEQUENCE</scope>
</reference>
<name>A0A382C9C7_9ZZZZ</name>
<proteinExistence type="predicted"/>
<protein>
    <submittedName>
        <fullName evidence="1">Uncharacterized protein</fullName>
    </submittedName>
</protein>